<keyword evidence="1" id="KW-1133">Transmembrane helix</keyword>
<evidence type="ECO:0000256" key="1">
    <source>
        <dbReference type="SAM" id="Phobius"/>
    </source>
</evidence>
<dbReference type="InterPro" id="IPR038770">
    <property type="entry name" value="Na+/solute_symporter_sf"/>
</dbReference>
<protein>
    <submittedName>
        <fullName evidence="2">Bile acid:sodium symporter family protein</fullName>
    </submittedName>
</protein>
<reference evidence="3" key="1">
    <citation type="journal article" date="2019" name="Int. J. Syst. Evol. Microbiol.">
        <title>The Global Catalogue of Microorganisms (GCM) 10K type strain sequencing project: providing services to taxonomists for standard genome sequencing and annotation.</title>
        <authorList>
            <consortium name="The Broad Institute Genomics Platform"/>
            <consortium name="The Broad Institute Genome Sequencing Center for Infectious Disease"/>
            <person name="Wu L."/>
            <person name="Ma J."/>
        </authorList>
    </citation>
    <scope>NUCLEOTIDE SEQUENCE [LARGE SCALE GENOMIC DNA]</scope>
    <source>
        <strain evidence="3">CGMCC 4.7357</strain>
    </source>
</reference>
<gene>
    <name evidence="2" type="ORF">ACFO3G_01875</name>
</gene>
<feature type="transmembrane region" description="Helical" evidence="1">
    <location>
        <begin position="38"/>
        <end position="55"/>
    </location>
</feature>
<feature type="transmembrane region" description="Helical" evidence="1">
    <location>
        <begin position="125"/>
        <end position="148"/>
    </location>
</feature>
<evidence type="ECO:0000313" key="2">
    <source>
        <dbReference type="EMBL" id="MFC4665368.1"/>
    </source>
</evidence>
<feature type="transmembrane region" description="Helical" evidence="1">
    <location>
        <begin position="160"/>
        <end position="185"/>
    </location>
</feature>
<comment type="caution">
    <text evidence="2">The sequence shown here is derived from an EMBL/GenBank/DDBJ whole genome shotgun (WGS) entry which is preliminary data.</text>
</comment>
<dbReference type="Gene3D" id="1.20.1530.20">
    <property type="match status" value="1"/>
</dbReference>
<evidence type="ECO:0000313" key="3">
    <source>
        <dbReference type="Proteomes" id="UP001596020"/>
    </source>
</evidence>
<accession>A0ABV9K5V2</accession>
<sequence>MTPHLSNHFLHRLKDFSMPLAILAGIIFWKYLWIFRSVIPYLIAGMLFFTFLKLSPKGIRFKKVHQVLTFIQLFLGGISYLIISNMASGEIGQISAQGMLICFICPAATASAVVIAMLGGNLKVGATYVLISNTGIAFIVPLIFSWIYPGQNIDFWQSVILIFRHVAPLVFGPLAAAWFLRFIAFETHEKLAKIPQIAFWLWVLSLMIILANTVKFIIDKHCPIEDILLLSAIGLFTCIVQFAIGKYIGRKSKEADEITIGQSLGQKNTTLAIWMAQTYLNPLSSIAPASYVIWQNCFNSYQLCRHSKEEEKKEVPLQGVK</sequence>
<dbReference type="EMBL" id="JBHSGO010000035">
    <property type="protein sequence ID" value="MFC4665368.1"/>
    <property type="molecule type" value="Genomic_DNA"/>
</dbReference>
<dbReference type="RefSeq" id="WP_380077431.1">
    <property type="nucleotide sequence ID" value="NZ_JBHSGO010000035.1"/>
</dbReference>
<proteinExistence type="predicted"/>
<dbReference type="Proteomes" id="UP001596020">
    <property type="component" value="Unassembled WGS sequence"/>
</dbReference>
<keyword evidence="3" id="KW-1185">Reference proteome</keyword>
<feature type="transmembrane region" description="Helical" evidence="1">
    <location>
        <begin position="224"/>
        <end position="244"/>
    </location>
</feature>
<name>A0ABV9K5V2_9PORP</name>
<feature type="transmembrane region" description="Helical" evidence="1">
    <location>
        <begin position="67"/>
        <end position="88"/>
    </location>
</feature>
<feature type="transmembrane region" description="Helical" evidence="1">
    <location>
        <begin position="197"/>
        <end position="218"/>
    </location>
</feature>
<keyword evidence="1" id="KW-0472">Membrane</keyword>
<keyword evidence="1" id="KW-0812">Transmembrane</keyword>
<feature type="transmembrane region" description="Helical" evidence="1">
    <location>
        <begin position="94"/>
        <end position="118"/>
    </location>
</feature>
<organism evidence="2 3">
    <name type="scientific">Falsiporphyromonas endometrii</name>
    <dbReference type="NCBI Taxonomy" id="1387297"/>
    <lineage>
        <taxon>Bacteria</taxon>
        <taxon>Pseudomonadati</taxon>
        <taxon>Bacteroidota</taxon>
        <taxon>Bacteroidia</taxon>
        <taxon>Bacteroidales</taxon>
        <taxon>Porphyromonadaceae</taxon>
        <taxon>Falsiporphyromonas</taxon>
    </lineage>
</organism>